<dbReference type="KEGG" id="yey:Y11_31001"/>
<evidence type="ECO:0000313" key="2">
    <source>
        <dbReference type="Proteomes" id="UP000008084"/>
    </source>
</evidence>
<name>A0A0H3P125_YERE1</name>
<dbReference type="Proteomes" id="UP000008084">
    <property type="component" value="Chromosome"/>
</dbReference>
<gene>
    <name evidence="1" type="ordered locus">Y11_31001</name>
</gene>
<dbReference type="EMBL" id="FR729477">
    <property type="protein sequence ID" value="CBY29430.1"/>
    <property type="molecule type" value="Genomic_DNA"/>
</dbReference>
<accession>A0A0H3P125</accession>
<dbReference type="HOGENOM" id="CLU_2372068_0_0_6"/>
<sequence>MVSGGNIENSLGGDITGGTLLLYSSGKVNNSKGVMMGVDANSKSTIKIKANSLVNTDGKVQAYGKRINVALNNPIENNFGDISVIGGSTITRLKI</sequence>
<evidence type="ECO:0000313" key="1">
    <source>
        <dbReference type="EMBL" id="CBY29430.1"/>
    </source>
</evidence>
<dbReference type="AlphaFoldDB" id="A0A0H3P125"/>
<proteinExistence type="predicted"/>
<organism evidence="1 2">
    <name type="scientific">Yersinia enterocolitica subsp. palearctica serotype O:3 (strain DSM 13030 / CIP 106945 / Y11)</name>
    <dbReference type="NCBI Taxonomy" id="930944"/>
    <lineage>
        <taxon>Bacteria</taxon>
        <taxon>Pseudomonadati</taxon>
        <taxon>Pseudomonadota</taxon>
        <taxon>Gammaproteobacteria</taxon>
        <taxon>Enterobacterales</taxon>
        <taxon>Yersiniaceae</taxon>
        <taxon>Yersinia</taxon>
    </lineage>
</organism>
<evidence type="ECO:0008006" key="3">
    <source>
        <dbReference type="Google" id="ProtNLM"/>
    </source>
</evidence>
<reference evidence="1 2" key="1">
    <citation type="journal article" date="2011" name="J. Bacteriol.">
        <title>Complete genome sequence of Yersinia enterocolitica subsp. palearctica serogroup O:3.</title>
        <authorList>
            <person name="Batzilla J."/>
            <person name="Hoper D."/>
            <person name="Antonenka U."/>
            <person name="Heesemann J."/>
            <person name="Rakin A."/>
        </authorList>
    </citation>
    <scope>NUCLEOTIDE SEQUENCE [LARGE SCALE GENOMIC DNA]</scope>
    <source>
        <strain evidence="2">DSM 13030 / CIP 106945 / Y11</strain>
    </source>
</reference>
<protein>
    <recommendedName>
        <fullName evidence="3">Large exoprotein involved in heme utilization or adhesion</fullName>
    </recommendedName>
</protein>
<dbReference type="PATRIC" id="fig|930944.6.peg.3086"/>